<dbReference type="GO" id="GO:0043190">
    <property type="term" value="C:ATP-binding cassette (ABC) transporter complex"/>
    <property type="evidence" value="ECO:0007669"/>
    <property type="project" value="TreeGrafter"/>
</dbReference>
<evidence type="ECO:0000313" key="6">
    <source>
        <dbReference type="EMBL" id="KXZ57427.1"/>
    </source>
</evidence>
<dbReference type="RefSeq" id="WP_062022883.1">
    <property type="nucleotide sequence ID" value="NZ_LQQC01000012.1"/>
</dbReference>
<dbReference type="PATRIC" id="fig|479117.4.peg.1933"/>
<dbReference type="InterPro" id="IPR003439">
    <property type="entry name" value="ABC_transporter-like_ATP-bd"/>
</dbReference>
<feature type="domain" description="ABC transporter" evidence="5">
    <location>
        <begin position="12"/>
        <end position="246"/>
    </location>
</feature>
<keyword evidence="7" id="KW-1185">Reference proteome</keyword>
<keyword evidence="4 6" id="KW-0067">ATP-binding</keyword>
<dbReference type="Proteomes" id="UP000243589">
    <property type="component" value="Unassembled WGS sequence"/>
</dbReference>
<dbReference type="PROSITE" id="PS00211">
    <property type="entry name" value="ABC_TRANSPORTER_1"/>
    <property type="match status" value="2"/>
</dbReference>
<evidence type="ECO:0000256" key="4">
    <source>
        <dbReference type="ARBA" id="ARBA00022840"/>
    </source>
</evidence>
<dbReference type="Pfam" id="PF00005">
    <property type="entry name" value="ABC_tran"/>
    <property type="match status" value="2"/>
</dbReference>
<dbReference type="PANTHER" id="PTHR43553:SF24">
    <property type="entry name" value="ENERGY-COUPLING FACTOR TRANSPORTER ATP-BINDING PROTEIN ECFA1"/>
    <property type="match status" value="1"/>
</dbReference>
<proteinExistence type="inferred from homology"/>
<dbReference type="GO" id="GO:0016887">
    <property type="term" value="F:ATP hydrolysis activity"/>
    <property type="evidence" value="ECO:0007669"/>
    <property type="project" value="InterPro"/>
</dbReference>
<dbReference type="SUPFAM" id="SSF52540">
    <property type="entry name" value="P-loop containing nucleoside triphosphate hydrolases"/>
    <property type="match status" value="2"/>
</dbReference>
<evidence type="ECO:0000313" key="7">
    <source>
        <dbReference type="Proteomes" id="UP000243589"/>
    </source>
</evidence>
<protein>
    <submittedName>
        <fullName evidence="6">Putative HMP/thiamine import ATP-binding protein YkoD</fullName>
        <ecNumber evidence="6">3.6.3.-</ecNumber>
    </submittedName>
</protein>
<reference evidence="6 7" key="1">
    <citation type="submission" date="2016-01" db="EMBL/GenBank/DDBJ databases">
        <title>Use of Whole Genome Sequencing to ascertain that Brevibacterium massiliense (Roux, Raoult 2009) is a later heterotypic synonym of Brevibacterium ravenspurgense (Mages 2008).</title>
        <authorList>
            <person name="Bernier A.-M."/>
            <person name="Burdz T."/>
            <person name="Huynh C."/>
            <person name="Pachecho A.L."/>
            <person name="Wiebe D."/>
            <person name="Bonner C."/>
            <person name="Bernard K."/>
        </authorList>
    </citation>
    <scope>NUCLEOTIDE SEQUENCE [LARGE SCALE GENOMIC DNA]</scope>
    <source>
        <strain evidence="6 7">CCUG56047</strain>
    </source>
</reference>
<sequence length="488" mass="51339">MTTTSSSRPAAVSARGFTWYHSGRAEPAVSDLDLEIPAGQKVLLVGGSGAGKSTFLHAVAGVLPDESGEQFGELLVDGLPPDPARGISGLVLQDPDSQVILAEVGDDVAFGMANVGIPAADIARRIPEALDIVGLDVPLTHPTAALSGGQKQRLAIAGVVAMQPGLLVLDEPTANLDPAAVESVRDSIIAAQEATGATMLIVEHRLPVWTEHVDRIVVLGPGGVLADGSPDTILSDQALRPSLEAAGLWLPDAALPTPYVPTVGDVLMTADGLGVQRENSEPVAELTAAIHAGTALALTGRNGAGKSTTALTLAGLLKPAYGQLTAADQLTTLNGTVRPPKHSDPFRWSSRELVPRIGMVFQEPEHQFLRPTVLDELRFGPQRAGWDPQAADDRAEQLLAALRLEHLADIHPQQLSGGEKRRLSVAAMLAARPRILIIDEPTFGQDARTWRALAELVIDELRAGQAVVTVSHDEPFIDTLGAVRCEFA</sequence>
<dbReference type="EC" id="3.6.3.-" evidence="6"/>
<keyword evidence="2" id="KW-0813">Transport</keyword>
<dbReference type="PANTHER" id="PTHR43553">
    <property type="entry name" value="HEAVY METAL TRANSPORTER"/>
    <property type="match status" value="1"/>
</dbReference>
<dbReference type="InterPro" id="IPR050095">
    <property type="entry name" value="ECF_ABC_transporter_ATP-bd"/>
</dbReference>
<evidence type="ECO:0000256" key="1">
    <source>
        <dbReference type="ARBA" id="ARBA00005417"/>
    </source>
</evidence>
<evidence type="ECO:0000256" key="3">
    <source>
        <dbReference type="ARBA" id="ARBA00022741"/>
    </source>
</evidence>
<dbReference type="EMBL" id="LQQC01000012">
    <property type="protein sequence ID" value="KXZ57427.1"/>
    <property type="molecule type" value="Genomic_DNA"/>
</dbReference>
<dbReference type="GO" id="GO:0005524">
    <property type="term" value="F:ATP binding"/>
    <property type="evidence" value="ECO:0007669"/>
    <property type="project" value="UniProtKB-KW"/>
</dbReference>
<feature type="domain" description="ABC transporter" evidence="5">
    <location>
        <begin position="267"/>
        <end position="488"/>
    </location>
</feature>
<keyword evidence="3" id="KW-0547">Nucleotide-binding</keyword>
<accession>A0A150H5M8</accession>
<dbReference type="PROSITE" id="PS50893">
    <property type="entry name" value="ABC_TRANSPORTER_2"/>
    <property type="match status" value="2"/>
</dbReference>
<dbReference type="GO" id="GO:0042626">
    <property type="term" value="F:ATPase-coupled transmembrane transporter activity"/>
    <property type="evidence" value="ECO:0007669"/>
    <property type="project" value="TreeGrafter"/>
</dbReference>
<evidence type="ECO:0000256" key="2">
    <source>
        <dbReference type="ARBA" id="ARBA00022448"/>
    </source>
</evidence>
<comment type="caution">
    <text evidence="6">The sequence shown here is derived from an EMBL/GenBank/DDBJ whole genome shotgun (WGS) entry which is preliminary data.</text>
</comment>
<keyword evidence="6" id="KW-0378">Hydrolase</keyword>
<dbReference type="InterPro" id="IPR003593">
    <property type="entry name" value="AAA+_ATPase"/>
</dbReference>
<dbReference type="SMART" id="SM00382">
    <property type="entry name" value="AAA"/>
    <property type="match status" value="2"/>
</dbReference>
<dbReference type="AlphaFoldDB" id="A0A150H5M8"/>
<dbReference type="InterPro" id="IPR027417">
    <property type="entry name" value="P-loop_NTPase"/>
</dbReference>
<dbReference type="InterPro" id="IPR017871">
    <property type="entry name" value="ABC_transporter-like_CS"/>
</dbReference>
<dbReference type="CDD" id="cd03225">
    <property type="entry name" value="ABC_cobalt_CbiO_domain1"/>
    <property type="match status" value="2"/>
</dbReference>
<name>A0A150H5M8_9MICO</name>
<evidence type="ECO:0000259" key="5">
    <source>
        <dbReference type="PROSITE" id="PS50893"/>
    </source>
</evidence>
<dbReference type="Gene3D" id="3.40.50.300">
    <property type="entry name" value="P-loop containing nucleotide triphosphate hydrolases"/>
    <property type="match status" value="2"/>
</dbReference>
<gene>
    <name evidence="6" type="primary">ykoD</name>
    <name evidence="6" type="ORF">Bravens_01949</name>
</gene>
<organism evidence="6 7">
    <name type="scientific">Brevibacterium ravenspurgense</name>
    <dbReference type="NCBI Taxonomy" id="479117"/>
    <lineage>
        <taxon>Bacteria</taxon>
        <taxon>Bacillati</taxon>
        <taxon>Actinomycetota</taxon>
        <taxon>Actinomycetes</taxon>
        <taxon>Micrococcales</taxon>
        <taxon>Brevibacteriaceae</taxon>
        <taxon>Brevibacterium</taxon>
    </lineage>
</organism>
<comment type="similarity">
    <text evidence="1">Belongs to the ABC transporter superfamily.</text>
</comment>
<dbReference type="InterPro" id="IPR015856">
    <property type="entry name" value="ABC_transpr_CbiO/EcfA_su"/>
</dbReference>